<protein>
    <submittedName>
        <fullName evidence="1 3">Uncharacterized protein</fullName>
    </submittedName>
</protein>
<reference evidence="1 2" key="2">
    <citation type="submission" date="2018-11" db="EMBL/GenBank/DDBJ databases">
        <authorList>
            <consortium name="Pathogen Informatics"/>
        </authorList>
    </citation>
    <scope>NUCLEOTIDE SEQUENCE [LARGE SCALE GENOMIC DNA]</scope>
</reference>
<evidence type="ECO:0000313" key="3">
    <source>
        <dbReference type="WBParaSite" id="NBR_0002196101-mRNA-1"/>
    </source>
</evidence>
<evidence type="ECO:0000313" key="1">
    <source>
        <dbReference type="EMBL" id="VDL86457.1"/>
    </source>
</evidence>
<evidence type="ECO:0000313" key="2">
    <source>
        <dbReference type="Proteomes" id="UP000271162"/>
    </source>
</evidence>
<keyword evidence="2" id="KW-1185">Reference proteome</keyword>
<proteinExistence type="predicted"/>
<name>A0A0N4YXI9_NIPBR</name>
<organism evidence="3">
    <name type="scientific">Nippostrongylus brasiliensis</name>
    <name type="common">Rat hookworm</name>
    <dbReference type="NCBI Taxonomy" id="27835"/>
    <lineage>
        <taxon>Eukaryota</taxon>
        <taxon>Metazoa</taxon>
        <taxon>Ecdysozoa</taxon>
        <taxon>Nematoda</taxon>
        <taxon>Chromadorea</taxon>
        <taxon>Rhabditida</taxon>
        <taxon>Rhabditina</taxon>
        <taxon>Rhabditomorpha</taxon>
        <taxon>Strongyloidea</taxon>
        <taxon>Heligmosomidae</taxon>
        <taxon>Nippostrongylus</taxon>
    </lineage>
</organism>
<accession>A0A0N4YXI9</accession>
<reference evidence="3" key="1">
    <citation type="submission" date="2017-02" db="UniProtKB">
        <authorList>
            <consortium name="WormBaseParasite"/>
        </authorList>
    </citation>
    <scope>IDENTIFICATION</scope>
</reference>
<dbReference type="AlphaFoldDB" id="A0A0N4YXI9"/>
<dbReference type="EMBL" id="UYSL01027155">
    <property type="protein sequence ID" value="VDL86457.1"/>
    <property type="molecule type" value="Genomic_DNA"/>
</dbReference>
<gene>
    <name evidence="1" type="ORF">NBR_LOCUS21962</name>
</gene>
<dbReference type="Proteomes" id="UP000271162">
    <property type="component" value="Unassembled WGS sequence"/>
</dbReference>
<dbReference type="WBParaSite" id="NBR_0002196101-mRNA-1">
    <property type="protein sequence ID" value="NBR_0002196101-mRNA-1"/>
    <property type="gene ID" value="NBR_0002196101"/>
</dbReference>
<sequence length="81" mass="9035">MDQWRCRGGGIDKRLSTSFITDHTKDLDFSKHTKDGSPHSAEDIYVYGDEWSSDDDDATGLQCDDHSVVSVGRAVFCVCTF</sequence>